<dbReference type="EMBL" id="FOXX01000022">
    <property type="protein sequence ID" value="SFQ87704.1"/>
    <property type="molecule type" value="Genomic_DNA"/>
</dbReference>
<dbReference type="PANTHER" id="PTHR43072:SF23">
    <property type="entry name" value="UPF0039 PROTEIN C11D3.02C"/>
    <property type="match status" value="1"/>
</dbReference>
<keyword evidence="1" id="KW-0808">Transferase</keyword>
<dbReference type="Proteomes" id="UP000182762">
    <property type="component" value="Unassembled WGS sequence"/>
</dbReference>
<protein>
    <submittedName>
        <fullName evidence="4">Phosphinothricin acetyltransferase</fullName>
    </submittedName>
</protein>
<dbReference type="SUPFAM" id="SSF55729">
    <property type="entry name" value="Acyl-CoA N-acyltransferases (Nat)"/>
    <property type="match status" value="1"/>
</dbReference>
<dbReference type="InterPro" id="IPR016181">
    <property type="entry name" value="Acyl_CoA_acyltransferase"/>
</dbReference>
<keyword evidence="2" id="KW-0012">Acyltransferase</keyword>
<name>A0A1I6C3I9_9BACI</name>
<dbReference type="PANTHER" id="PTHR43072">
    <property type="entry name" value="N-ACETYLTRANSFERASE"/>
    <property type="match status" value="1"/>
</dbReference>
<dbReference type="Gene3D" id="3.40.630.30">
    <property type="match status" value="1"/>
</dbReference>
<comment type="caution">
    <text evidence="4">The sequence shown here is derived from an EMBL/GenBank/DDBJ whole genome shotgun (WGS) entry which is preliminary data.</text>
</comment>
<organism evidence="4 5">
    <name type="scientific">Priestia endophytica DSM 13796</name>
    <dbReference type="NCBI Taxonomy" id="1121089"/>
    <lineage>
        <taxon>Bacteria</taxon>
        <taxon>Bacillati</taxon>
        <taxon>Bacillota</taxon>
        <taxon>Bacilli</taxon>
        <taxon>Bacillales</taxon>
        <taxon>Bacillaceae</taxon>
        <taxon>Priestia</taxon>
    </lineage>
</organism>
<evidence type="ECO:0000313" key="4">
    <source>
        <dbReference type="EMBL" id="SFQ87704.1"/>
    </source>
</evidence>
<reference evidence="4 5" key="1">
    <citation type="submission" date="2016-10" db="EMBL/GenBank/DDBJ databases">
        <authorList>
            <person name="Varghese N."/>
            <person name="Submissions S."/>
        </authorList>
    </citation>
    <scope>NUCLEOTIDE SEQUENCE [LARGE SCALE GENOMIC DNA]</scope>
    <source>
        <strain evidence="4 5">DSM 13796</strain>
    </source>
</reference>
<dbReference type="GeneID" id="93713395"/>
<evidence type="ECO:0000256" key="2">
    <source>
        <dbReference type="ARBA" id="ARBA00023315"/>
    </source>
</evidence>
<proteinExistence type="predicted"/>
<evidence type="ECO:0000313" key="5">
    <source>
        <dbReference type="Proteomes" id="UP000182762"/>
    </source>
</evidence>
<evidence type="ECO:0000259" key="3">
    <source>
        <dbReference type="PROSITE" id="PS51186"/>
    </source>
</evidence>
<evidence type="ECO:0000256" key="1">
    <source>
        <dbReference type="ARBA" id="ARBA00022679"/>
    </source>
</evidence>
<dbReference type="Pfam" id="PF00583">
    <property type="entry name" value="Acetyltransf_1"/>
    <property type="match status" value="1"/>
</dbReference>
<keyword evidence="5" id="KW-1185">Reference proteome</keyword>
<dbReference type="RefSeq" id="WP_061803096.1">
    <property type="nucleotide sequence ID" value="NZ_FOXX01000022.1"/>
</dbReference>
<gene>
    <name evidence="4" type="ORF">SAMN02745910_04881</name>
</gene>
<sequence>MGPIVVIDKMKSSDWEQVRQIYLEGIETGNATFQTEAPSWESWDQDHLSECRIVARAEGQILGWAALTPTSGRRVYAGVAEVSVYVGKSNIGKGIGSKLMKDLIELSEEKGYWLLQSGIFPENKTSLKLHNKFGFREVGRRERIGKMNNIWRDVILVERRSSVVGVD</sequence>
<accession>A0A1I6C3I9</accession>
<feature type="domain" description="N-acetyltransferase" evidence="3">
    <location>
        <begin position="5"/>
        <end position="161"/>
    </location>
</feature>
<dbReference type="InterPro" id="IPR000182">
    <property type="entry name" value="GNAT_dom"/>
</dbReference>
<dbReference type="CDD" id="cd04301">
    <property type="entry name" value="NAT_SF"/>
    <property type="match status" value="1"/>
</dbReference>
<dbReference type="PROSITE" id="PS51186">
    <property type="entry name" value="GNAT"/>
    <property type="match status" value="1"/>
</dbReference>